<evidence type="ECO:0000313" key="2">
    <source>
        <dbReference type="EMBL" id="AOZ04559.1"/>
    </source>
</evidence>
<accession>A0ABN4TBQ9</accession>
<protein>
    <recommendedName>
        <fullName evidence="4">Phage major capsid protein</fullName>
    </recommendedName>
</protein>
<proteinExistence type="predicted"/>
<feature type="region of interest" description="Disordered" evidence="1">
    <location>
        <begin position="67"/>
        <end position="86"/>
    </location>
</feature>
<reference evidence="2 3" key="1">
    <citation type="submission" date="2016-10" db="EMBL/GenBank/DDBJ databases">
        <title>Complete genome sequences of three Cupriavidus strains isolated from various Malaysian environments.</title>
        <authorList>
            <person name="Abdullah A.A.-A."/>
            <person name="Shafie N.A.H."/>
            <person name="Lau N.S."/>
        </authorList>
    </citation>
    <scope>NUCLEOTIDE SEQUENCE [LARGE SCALE GENOMIC DNA]</scope>
    <source>
        <strain evidence="2 3">USMAA1020</strain>
    </source>
</reference>
<gene>
    <name evidence="2" type="ORF">BKK80_00905</name>
</gene>
<name>A0ABN4TBQ9_9BURK</name>
<dbReference type="InterPro" id="IPR006441">
    <property type="entry name" value="Phage_P2_GpN"/>
</dbReference>
<evidence type="ECO:0008006" key="4">
    <source>
        <dbReference type="Google" id="ProtNLM"/>
    </source>
</evidence>
<sequence>MRNDTRRLFDAYTAKLAELNGVTSVSTKFNVQPSVQQRLETRMQESSDFLSRINIIGVDEQEGEKVGLGVSGPIASTTDTTTKDRETSDVIDLTGRAYRGMAHYSMGSIHRGC</sequence>
<dbReference type="Pfam" id="PF05125">
    <property type="entry name" value="Phage_cap_P2"/>
    <property type="match status" value="1"/>
</dbReference>
<evidence type="ECO:0000313" key="3">
    <source>
        <dbReference type="Proteomes" id="UP000177515"/>
    </source>
</evidence>
<dbReference type="EMBL" id="CP017754">
    <property type="protein sequence ID" value="AOZ04559.1"/>
    <property type="molecule type" value="Genomic_DNA"/>
</dbReference>
<evidence type="ECO:0000256" key="1">
    <source>
        <dbReference type="SAM" id="MobiDB-lite"/>
    </source>
</evidence>
<keyword evidence="3" id="KW-1185">Reference proteome</keyword>
<dbReference type="Proteomes" id="UP000177515">
    <property type="component" value="Chromosome 1"/>
</dbReference>
<organism evidence="2 3">
    <name type="scientific">Cupriavidus malaysiensis</name>
    <dbReference type="NCBI Taxonomy" id="367825"/>
    <lineage>
        <taxon>Bacteria</taxon>
        <taxon>Pseudomonadati</taxon>
        <taxon>Pseudomonadota</taxon>
        <taxon>Betaproteobacteria</taxon>
        <taxon>Burkholderiales</taxon>
        <taxon>Burkholderiaceae</taxon>
        <taxon>Cupriavidus</taxon>
    </lineage>
</organism>